<dbReference type="AlphaFoldDB" id="A0A8J7I8Y4"/>
<organism evidence="1 2">
    <name type="scientific">Dendronalium phyllosphericum CENA369</name>
    <dbReference type="NCBI Taxonomy" id="1725256"/>
    <lineage>
        <taxon>Bacteria</taxon>
        <taxon>Bacillati</taxon>
        <taxon>Cyanobacteriota</taxon>
        <taxon>Cyanophyceae</taxon>
        <taxon>Nostocales</taxon>
        <taxon>Nostocaceae</taxon>
        <taxon>Dendronalium</taxon>
        <taxon>Dendronalium phyllosphericum</taxon>
    </lineage>
</organism>
<protein>
    <submittedName>
        <fullName evidence="1">Uncharacterized protein</fullName>
    </submittedName>
</protein>
<proteinExistence type="predicted"/>
<gene>
    <name evidence="1" type="ORF">I8752_36540</name>
</gene>
<dbReference type="RefSeq" id="WP_214437018.1">
    <property type="nucleotide sequence ID" value="NZ_CAWPUQ010000264.1"/>
</dbReference>
<evidence type="ECO:0000313" key="1">
    <source>
        <dbReference type="EMBL" id="MBH8578355.1"/>
    </source>
</evidence>
<dbReference type="EMBL" id="JAECZA010000324">
    <property type="protein sequence ID" value="MBH8578355.1"/>
    <property type="molecule type" value="Genomic_DNA"/>
</dbReference>
<dbReference type="Proteomes" id="UP000662314">
    <property type="component" value="Unassembled WGS sequence"/>
</dbReference>
<evidence type="ECO:0000313" key="2">
    <source>
        <dbReference type="Proteomes" id="UP000662314"/>
    </source>
</evidence>
<reference evidence="1 2" key="1">
    <citation type="journal article" date="2021" name="Int. J. Syst. Evol. Microbiol.">
        <title>Amazonocrinis nigriterrae gen. nov., sp. nov., Atlanticothrix silvestris gen. nov., sp. nov. and Dendronalium phyllosphericum gen. nov., sp. nov., nostocacean cyanobacteria from Brazilian environments.</title>
        <authorList>
            <person name="Alvarenga D.O."/>
            <person name="Andreote A.P.D."/>
            <person name="Branco L.H.Z."/>
            <person name="Delbaje E."/>
            <person name="Cruz R.B."/>
            <person name="Varani A.M."/>
            <person name="Fiore M.F."/>
        </authorList>
    </citation>
    <scope>NUCLEOTIDE SEQUENCE [LARGE SCALE GENOMIC DNA]</scope>
    <source>
        <strain evidence="1 2">CENA369</strain>
    </source>
</reference>
<comment type="caution">
    <text evidence="1">The sequence shown here is derived from an EMBL/GenBank/DDBJ whole genome shotgun (WGS) entry which is preliminary data.</text>
</comment>
<keyword evidence="2" id="KW-1185">Reference proteome</keyword>
<accession>A0A8J7I8Y4</accession>
<name>A0A8J7I8Y4_9NOST</name>
<sequence length="121" mass="13909">MISETPSRQTVAVLNAAYKDSDTRNRFDSFEDFQSFVRNSFIQGSGIDSDLFDACIEFHQDLEFFDGYDCNTPIHDALNWEYKRFTKQANEPLYAAFLTNEDDTATISVTIPSPKRIFLLT</sequence>